<sequence length="540" mass="59394">MVEVDPKATTAAQSRLPIQARSQLPTFYHGGIHSSSLAMGAQDTGLNAHGQMSPAGNLVLVPAPAPVSGGQISGAPGNAEQDLEEDAPLSQDSIKRYEHLIWVQVAYFRVCLDPTVATSGRLLQQAMQDLKNHCACDALVAHYENNPAEADTTVIQQQSTHSAGPSQVQQHYRARGFNNVIPSVNQQETVAPVMSPTLSLMDIKGKVAASCADRKWSRFVQQAIEVATPEEVVMVYKEIMPCVRTLAVDMFGNHAIQKILEHGPKSCKREVISNLIGHMLPLSHDKYSCRVIQNAFDVGEHDQKVVMAKELSSKVLKCVRDQFANHVIQKCIECLPPKDIHFILQSFCGRAKALSIHPYGCHVIQKVLTRCKDQEIYHTLTAEIMENVNKLSADKFGNYVVQQLVKHGGHSMRSTMVRNFAGRVVSMSYHKFASNVVEKSLTFGSQEDRRLIADEIVGAGGGQHFDHLVDMMINPYANFVIQKMVVTAEEQQVALLLDVASSNATSLARYPHGRHVIDSMEKFLSGAKGGVHADPARCHR</sequence>
<dbReference type="GO" id="GO:0005737">
    <property type="term" value="C:cytoplasm"/>
    <property type="evidence" value="ECO:0007669"/>
    <property type="project" value="TreeGrafter"/>
</dbReference>
<dbReference type="PROSITE" id="PS50303">
    <property type="entry name" value="PUM_HD"/>
    <property type="match status" value="1"/>
</dbReference>
<evidence type="ECO:0000259" key="4">
    <source>
        <dbReference type="PROSITE" id="PS50303"/>
    </source>
</evidence>
<evidence type="ECO:0000256" key="3">
    <source>
        <dbReference type="PROSITE-ProRule" id="PRU00317"/>
    </source>
</evidence>
<accession>A0A811NEN3</accession>
<dbReference type="GO" id="GO:0006417">
    <property type="term" value="P:regulation of translation"/>
    <property type="evidence" value="ECO:0007669"/>
    <property type="project" value="UniProtKB-KW"/>
</dbReference>
<keyword evidence="6" id="KW-1185">Reference proteome</keyword>
<evidence type="ECO:0000313" key="5">
    <source>
        <dbReference type="EMBL" id="CAD6220994.1"/>
    </source>
</evidence>
<dbReference type="EMBL" id="CAJGYO010000003">
    <property type="protein sequence ID" value="CAD6220994.1"/>
    <property type="molecule type" value="Genomic_DNA"/>
</dbReference>
<dbReference type="OrthoDB" id="668540at2759"/>
<evidence type="ECO:0000256" key="2">
    <source>
        <dbReference type="ARBA" id="ARBA00022845"/>
    </source>
</evidence>
<dbReference type="InterPro" id="IPR033712">
    <property type="entry name" value="Pumilio_RNA-bd"/>
</dbReference>
<dbReference type="InterPro" id="IPR016024">
    <property type="entry name" value="ARM-type_fold"/>
</dbReference>
<dbReference type="SUPFAM" id="SSF48371">
    <property type="entry name" value="ARM repeat"/>
    <property type="match status" value="1"/>
</dbReference>
<dbReference type="GO" id="GO:0003729">
    <property type="term" value="F:mRNA binding"/>
    <property type="evidence" value="ECO:0007669"/>
    <property type="project" value="TreeGrafter"/>
</dbReference>
<keyword evidence="2" id="KW-0810">Translation regulation</keyword>
<evidence type="ECO:0000313" key="6">
    <source>
        <dbReference type="Proteomes" id="UP000604825"/>
    </source>
</evidence>
<dbReference type="Pfam" id="PF00806">
    <property type="entry name" value="PUF"/>
    <property type="match status" value="8"/>
</dbReference>
<comment type="caution">
    <text evidence="5">The sequence shown here is derived from an EMBL/GenBank/DDBJ whole genome shotgun (WGS) entry which is preliminary data.</text>
</comment>
<feature type="repeat" description="Pumilio" evidence="3">
    <location>
        <begin position="419"/>
        <end position="454"/>
    </location>
</feature>
<dbReference type="PANTHER" id="PTHR12537:SF127">
    <property type="entry name" value="PUMILIO HOMOLOG 3"/>
    <property type="match status" value="1"/>
</dbReference>
<feature type="domain" description="PUM-HD" evidence="4">
    <location>
        <begin position="181"/>
        <end position="524"/>
    </location>
</feature>
<dbReference type="InterPro" id="IPR001313">
    <property type="entry name" value="Pumilio_RNA-bd_rpt"/>
</dbReference>
<organism evidence="5 6">
    <name type="scientific">Miscanthus lutarioriparius</name>
    <dbReference type="NCBI Taxonomy" id="422564"/>
    <lineage>
        <taxon>Eukaryota</taxon>
        <taxon>Viridiplantae</taxon>
        <taxon>Streptophyta</taxon>
        <taxon>Embryophyta</taxon>
        <taxon>Tracheophyta</taxon>
        <taxon>Spermatophyta</taxon>
        <taxon>Magnoliopsida</taxon>
        <taxon>Liliopsida</taxon>
        <taxon>Poales</taxon>
        <taxon>Poaceae</taxon>
        <taxon>PACMAD clade</taxon>
        <taxon>Panicoideae</taxon>
        <taxon>Andropogonodae</taxon>
        <taxon>Andropogoneae</taxon>
        <taxon>Saccharinae</taxon>
        <taxon>Miscanthus</taxon>
    </lineage>
</organism>
<dbReference type="Gene3D" id="1.25.10.10">
    <property type="entry name" value="Leucine-rich Repeat Variant"/>
    <property type="match status" value="1"/>
</dbReference>
<name>A0A811NEN3_9POAL</name>
<evidence type="ECO:0000256" key="1">
    <source>
        <dbReference type="ARBA" id="ARBA00022737"/>
    </source>
</evidence>
<dbReference type="CDD" id="cd07920">
    <property type="entry name" value="Pumilio"/>
    <property type="match status" value="1"/>
</dbReference>
<dbReference type="InterPro" id="IPR033133">
    <property type="entry name" value="PUM-HD"/>
</dbReference>
<feature type="repeat" description="Pumilio" evidence="3">
    <location>
        <begin position="310"/>
        <end position="345"/>
    </location>
</feature>
<proteinExistence type="predicted"/>
<dbReference type="AlphaFoldDB" id="A0A811NEN3"/>
<dbReference type="PROSITE" id="PS50302">
    <property type="entry name" value="PUM"/>
    <property type="match status" value="7"/>
</dbReference>
<dbReference type="PANTHER" id="PTHR12537">
    <property type="entry name" value="RNA BINDING PROTEIN PUMILIO-RELATED"/>
    <property type="match status" value="1"/>
</dbReference>
<feature type="repeat" description="Pumilio" evidence="3">
    <location>
        <begin position="383"/>
        <end position="418"/>
    </location>
</feature>
<dbReference type="SMART" id="SM00025">
    <property type="entry name" value="Pumilio"/>
    <property type="match status" value="7"/>
</dbReference>
<dbReference type="Proteomes" id="UP000604825">
    <property type="component" value="Unassembled WGS sequence"/>
</dbReference>
<keyword evidence="1" id="KW-0677">Repeat</keyword>
<feature type="repeat" description="Pumilio" evidence="3">
    <location>
        <begin position="463"/>
        <end position="498"/>
    </location>
</feature>
<feature type="repeat" description="Pumilio" evidence="3">
    <location>
        <begin position="274"/>
        <end position="309"/>
    </location>
</feature>
<reference evidence="5" key="1">
    <citation type="submission" date="2020-10" db="EMBL/GenBank/DDBJ databases">
        <authorList>
            <person name="Han B."/>
            <person name="Lu T."/>
            <person name="Zhao Q."/>
            <person name="Huang X."/>
            <person name="Zhao Y."/>
        </authorList>
    </citation>
    <scope>NUCLEOTIDE SEQUENCE</scope>
</reference>
<dbReference type="InterPro" id="IPR011989">
    <property type="entry name" value="ARM-like"/>
</dbReference>
<feature type="repeat" description="Pumilio" evidence="3">
    <location>
        <begin position="238"/>
        <end position="273"/>
    </location>
</feature>
<feature type="repeat" description="Pumilio" evidence="3">
    <location>
        <begin position="346"/>
        <end position="382"/>
    </location>
</feature>
<gene>
    <name evidence="5" type="ORF">NCGR_LOCUS14401</name>
</gene>
<protein>
    <recommendedName>
        <fullName evidence="4">PUM-HD domain-containing protein</fullName>
    </recommendedName>
</protein>